<organism evidence="1 2">
    <name type="scientific">Vaccinium darrowii</name>
    <dbReference type="NCBI Taxonomy" id="229202"/>
    <lineage>
        <taxon>Eukaryota</taxon>
        <taxon>Viridiplantae</taxon>
        <taxon>Streptophyta</taxon>
        <taxon>Embryophyta</taxon>
        <taxon>Tracheophyta</taxon>
        <taxon>Spermatophyta</taxon>
        <taxon>Magnoliopsida</taxon>
        <taxon>eudicotyledons</taxon>
        <taxon>Gunneridae</taxon>
        <taxon>Pentapetalae</taxon>
        <taxon>asterids</taxon>
        <taxon>Ericales</taxon>
        <taxon>Ericaceae</taxon>
        <taxon>Vaccinioideae</taxon>
        <taxon>Vaccinieae</taxon>
        <taxon>Vaccinium</taxon>
    </lineage>
</organism>
<reference evidence="1 2" key="1">
    <citation type="journal article" date="2021" name="Hortic Res">
        <title>High-quality reference genome and annotation aids understanding of berry development for evergreen blueberry (Vaccinium darrowii).</title>
        <authorList>
            <person name="Yu J."/>
            <person name="Hulse-Kemp A.M."/>
            <person name="Babiker E."/>
            <person name="Staton M."/>
        </authorList>
    </citation>
    <scope>NUCLEOTIDE SEQUENCE [LARGE SCALE GENOMIC DNA]</scope>
    <source>
        <strain evidence="2">cv. NJ 8807/NJ 8810</strain>
        <tissue evidence="1">Young leaf</tissue>
    </source>
</reference>
<comment type="caution">
    <text evidence="1">The sequence shown here is derived from an EMBL/GenBank/DDBJ whole genome shotgun (WGS) entry which is preliminary data.</text>
</comment>
<protein>
    <submittedName>
        <fullName evidence="1">Uncharacterized protein</fullName>
    </submittedName>
</protein>
<evidence type="ECO:0000313" key="2">
    <source>
        <dbReference type="Proteomes" id="UP000828048"/>
    </source>
</evidence>
<name>A0ACB7YPC3_9ERIC</name>
<dbReference type="EMBL" id="CM037161">
    <property type="protein sequence ID" value="KAH7854982.1"/>
    <property type="molecule type" value="Genomic_DNA"/>
</dbReference>
<keyword evidence="2" id="KW-1185">Reference proteome</keyword>
<proteinExistence type="predicted"/>
<gene>
    <name evidence="1" type="ORF">Vadar_019855</name>
</gene>
<dbReference type="Proteomes" id="UP000828048">
    <property type="component" value="Chromosome 11"/>
</dbReference>
<accession>A0ACB7YPC3</accession>
<sequence>MGKGKECEVVMLNGSSSSSSSRLKREDCTHPKHDPLFSDWKVLIGPSDWEDHSLRKEGAERYRVHNLPNCSSCSGIYELGIVIPQAHSGRKTGNLDPELIIPVYLGQADNVRTRLQCYGREGAHLENGNSNSQVNDFVQQRRGLFSEAFSRGYSIVYRWAPTKNKAEAEKEETRLLKKYDYAWNKGNNGVRRHKDVLQKLDGSTSSNTQLLDLSRKLSGYRPSGIYTNWESNDLLPQIFKFGRSQPRLVSPIFRFNDDLSNICGVVLGHGSVCIRPPVGGRKRCDEHKGMKVQGSTSKQLITDGKSHVSSFPSCSLTLDDGSLCRKPPVHGNKRCEEHKGRKITASRPSESVATGKQQDYVYGPVFEAPRAHKPQVPVFSERSVTNTKLDTICGVDLDNGSFCTKRPVVGRKRCEEHKWRRANESKLPSVFDSPFGNSTYQSVPYRSVVKEDYSSTCGATLANGSYCRRPPAEGRKRCWQHKGMRSDTGRTPSLASWYDTGGISSDICGAASGNGSICHRTPVHGRKRCEQHKGKRAAF</sequence>
<evidence type="ECO:0000313" key="1">
    <source>
        <dbReference type="EMBL" id="KAH7854982.1"/>
    </source>
</evidence>